<dbReference type="eggNOG" id="COG2124">
    <property type="taxonomic scope" value="Bacteria"/>
</dbReference>
<dbReference type="GeneID" id="51866796"/>
<evidence type="ECO:0000256" key="3">
    <source>
        <dbReference type="ARBA" id="ARBA00022723"/>
    </source>
</evidence>
<evidence type="ECO:0000256" key="5">
    <source>
        <dbReference type="ARBA" id="ARBA00023004"/>
    </source>
</evidence>
<dbReference type="Pfam" id="PF00067">
    <property type="entry name" value="p450"/>
    <property type="match status" value="1"/>
</dbReference>
<dbReference type="FunFam" id="1.10.630.10:FF:000018">
    <property type="entry name" value="Cytochrome P450 monooxygenase"/>
    <property type="match status" value="1"/>
</dbReference>
<sequence>MRPIAPQPTDAESDRPPAPGPHGPQAPHPDSVDLTDPLTFTRPELRAMWARFRAESPVHRHRATPGAPPFWVLSRHADVVAVYRDDKRFTSERGNVLATLLQGEDSASGKMLAVTDGPRHREIRNLMLKSFSPRVLAPVVEGVNRRTVALLDEALERGAFDFVVDLADHIPINTIGDLMGVPVADREQLVHWNTMTLSRTSAEHGAEEEWLARNEILLYFSELAAKRRRDPGEDVISALATGTVDGRPLTEDEIVFNCYSLILGGDESSRMSSVGAVIALAEHPDQWKALKEGLVDTATATEEVLRWTTPAMHFGRRALTDVEIRGRTIASGDVVTLWNSSANFDEEVFADPERFDLARTPNKHVAFGHGPHFCIGAFLGRTHVEAMLRALRDKAGHLELLGRPRLLHSNFVYGYTSLPVRIDRPAASGTSGISPVSAPPATVDRTRESATDGK</sequence>
<keyword evidence="4 7" id="KW-0560">Oxidoreductase</keyword>
<keyword evidence="2 7" id="KW-0349">Heme</keyword>
<dbReference type="GO" id="GO:0006707">
    <property type="term" value="P:cholesterol catabolic process"/>
    <property type="evidence" value="ECO:0007669"/>
    <property type="project" value="TreeGrafter"/>
</dbReference>
<evidence type="ECO:0000256" key="1">
    <source>
        <dbReference type="ARBA" id="ARBA00010617"/>
    </source>
</evidence>
<dbReference type="PRINTS" id="PR00359">
    <property type="entry name" value="BP450"/>
</dbReference>
<dbReference type="PROSITE" id="PS00086">
    <property type="entry name" value="CYTOCHROME_P450"/>
    <property type="match status" value="1"/>
</dbReference>
<comment type="similarity">
    <text evidence="1 7">Belongs to the cytochrome P450 family.</text>
</comment>
<dbReference type="InterPro" id="IPR036396">
    <property type="entry name" value="Cyt_P450_sf"/>
</dbReference>
<dbReference type="Proteomes" id="UP000006854">
    <property type="component" value="Chromosome"/>
</dbReference>
<protein>
    <submittedName>
        <fullName evidence="9">Putative cytochrome P450 hydroxylase</fullName>
    </submittedName>
</protein>
<feature type="region of interest" description="Disordered" evidence="8">
    <location>
        <begin position="426"/>
        <end position="454"/>
    </location>
</feature>
<dbReference type="PANTHER" id="PTHR46696:SF4">
    <property type="entry name" value="BIOTIN BIOSYNTHESIS CYTOCHROME P450"/>
    <property type="match status" value="1"/>
</dbReference>
<keyword evidence="5 7" id="KW-0408">Iron</keyword>
<dbReference type="RefSeq" id="WP_015037447.1">
    <property type="nucleotide sequence ID" value="NC_018750.1"/>
</dbReference>
<dbReference type="InterPro" id="IPR017972">
    <property type="entry name" value="Cyt_P450_CS"/>
</dbReference>
<dbReference type="CDD" id="cd11033">
    <property type="entry name" value="CYP142-like"/>
    <property type="match status" value="1"/>
</dbReference>
<dbReference type="SUPFAM" id="SSF48264">
    <property type="entry name" value="Cytochrome P450"/>
    <property type="match status" value="1"/>
</dbReference>
<reference evidence="9 10" key="1">
    <citation type="journal article" date="2011" name="BMC Genomics">
        <title>Genome-wide analysis of the role of GlnR in Streptomyces venezuelae provides new insights into global nitrogen regulation in actinomycetes.</title>
        <authorList>
            <person name="Pullan S.T."/>
            <person name="Bibb M.J."/>
            <person name="Merrick M."/>
        </authorList>
    </citation>
    <scope>NUCLEOTIDE SEQUENCE [LARGE SCALE GENOMIC DNA]</scope>
    <source>
        <strain evidence="10">ATCC 10712 / CBS 650.69 / DSM 40230 / JCM 4526 / NBRC 13096 / PD 04745</strain>
    </source>
</reference>
<dbReference type="OrthoDB" id="5241086at2"/>
<dbReference type="PANTHER" id="PTHR46696">
    <property type="entry name" value="P450, PUTATIVE (EUROFUNG)-RELATED"/>
    <property type="match status" value="1"/>
</dbReference>
<evidence type="ECO:0000313" key="10">
    <source>
        <dbReference type="Proteomes" id="UP000006854"/>
    </source>
</evidence>
<evidence type="ECO:0000313" key="9">
    <source>
        <dbReference type="EMBL" id="CCA59552.1"/>
    </source>
</evidence>
<gene>
    <name evidence="9" type="ordered locus">SVEN_6266</name>
</gene>
<keyword evidence="10" id="KW-1185">Reference proteome</keyword>
<feature type="compositionally biased region" description="Pro residues" evidence="8">
    <location>
        <begin position="16"/>
        <end position="27"/>
    </location>
</feature>
<evidence type="ECO:0000256" key="4">
    <source>
        <dbReference type="ARBA" id="ARBA00023002"/>
    </source>
</evidence>
<dbReference type="GO" id="GO:0020037">
    <property type="term" value="F:heme binding"/>
    <property type="evidence" value="ECO:0007669"/>
    <property type="project" value="InterPro"/>
</dbReference>
<evidence type="ECO:0000256" key="8">
    <source>
        <dbReference type="SAM" id="MobiDB-lite"/>
    </source>
</evidence>
<feature type="region of interest" description="Disordered" evidence="8">
    <location>
        <begin position="1"/>
        <end position="37"/>
    </location>
</feature>
<dbReference type="HOGENOM" id="CLU_033716_0_0_11"/>
<name>F2RDR0_STRVP</name>
<dbReference type="GO" id="GO:0036199">
    <property type="term" value="F:cholest-4-en-3-one 26-monooxygenase activity"/>
    <property type="evidence" value="ECO:0007669"/>
    <property type="project" value="TreeGrafter"/>
</dbReference>
<accession>F2RDR0</accession>
<dbReference type="InterPro" id="IPR002397">
    <property type="entry name" value="Cyt_P450_B"/>
</dbReference>
<organism evidence="9 10">
    <name type="scientific">Streptomyces venezuelae (strain ATCC 10712 / CBS 650.69 / DSM 40230 / JCM 4526 / NBRC 13096 / PD 04745)</name>
    <dbReference type="NCBI Taxonomy" id="953739"/>
    <lineage>
        <taxon>Bacteria</taxon>
        <taxon>Bacillati</taxon>
        <taxon>Actinomycetota</taxon>
        <taxon>Actinomycetes</taxon>
        <taxon>Kitasatosporales</taxon>
        <taxon>Streptomycetaceae</taxon>
        <taxon>Streptomyces</taxon>
    </lineage>
</organism>
<evidence type="ECO:0000256" key="7">
    <source>
        <dbReference type="RuleBase" id="RU000461"/>
    </source>
</evidence>
<dbReference type="PATRIC" id="fig|953739.5.peg.1473"/>
<keyword evidence="3 7" id="KW-0479">Metal-binding</keyword>
<proteinExistence type="inferred from homology"/>
<dbReference type="KEGG" id="sve:SVEN_6266"/>
<dbReference type="GO" id="GO:0008395">
    <property type="term" value="F:steroid hydroxylase activity"/>
    <property type="evidence" value="ECO:0007669"/>
    <property type="project" value="TreeGrafter"/>
</dbReference>
<dbReference type="Gene3D" id="1.10.630.10">
    <property type="entry name" value="Cytochrome P450"/>
    <property type="match status" value="1"/>
</dbReference>
<dbReference type="InterPro" id="IPR001128">
    <property type="entry name" value="Cyt_P450"/>
</dbReference>
<evidence type="ECO:0000256" key="6">
    <source>
        <dbReference type="ARBA" id="ARBA00023033"/>
    </source>
</evidence>
<dbReference type="STRING" id="953739.SVEN_6266"/>
<dbReference type="EMBL" id="FR845719">
    <property type="protein sequence ID" value="CCA59552.1"/>
    <property type="molecule type" value="Genomic_DNA"/>
</dbReference>
<evidence type="ECO:0000256" key="2">
    <source>
        <dbReference type="ARBA" id="ARBA00022617"/>
    </source>
</evidence>
<dbReference type="AlphaFoldDB" id="F2RDR0"/>
<dbReference type="SMR" id="F2RDR0"/>
<dbReference type="GO" id="GO:0005506">
    <property type="term" value="F:iron ion binding"/>
    <property type="evidence" value="ECO:0007669"/>
    <property type="project" value="InterPro"/>
</dbReference>
<keyword evidence="6 7" id="KW-0503">Monooxygenase</keyword>
<feature type="compositionally biased region" description="Basic and acidic residues" evidence="8">
    <location>
        <begin position="444"/>
        <end position="454"/>
    </location>
</feature>